<sequence length="443" mass="51175">MKTFTGLCVVLACFELAINICYGYYDNGYVDIQRQPPQYVPQGYFSNLPVEDVSKFPYHVVIVDSSNTMTNPYNKPRIVCQGALINNNWIITSASCVWMNYGNLHPETTYAVIGTNRFLENYHEGANIYKLSYPVFHPQFDTQTGKGNDVALWKLNTPIMNPDYSRVINLVDQPRLPILSNCEYTTNIDHTLYGTNARLMNVKPCETFGVPDDIGNCVMMKNTPHDNTKYFETGCPLVCDNKLYALRNVDGHFTTAYNSKSWMDQVINERQNYDRNIPSTELTTLRSPMPRNPRIMPEFNEEKPYTSSINNKPDELSLADTDQYNKFGDFGELYNSFSHPLNIQKTRLRRAIGPGDIDLIFQSWAKSVSRMDPERQLSIKIAISKIVTDGEQEELEKKQLLEFDKKFEEMEKKEEAEMRAESARESNLMKEERKREYLKKNSM</sequence>
<proteinExistence type="predicted"/>
<dbReference type="InterPro" id="IPR001254">
    <property type="entry name" value="Trypsin_dom"/>
</dbReference>
<dbReference type="PANTHER" id="PTHR24252">
    <property type="entry name" value="ACROSIN-RELATED"/>
    <property type="match status" value="1"/>
</dbReference>
<dbReference type="EMBL" id="CABPRJ010001917">
    <property type="protein sequence ID" value="VVC41335.1"/>
    <property type="molecule type" value="Genomic_DNA"/>
</dbReference>
<keyword evidence="5" id="KW-0645">Protease</keyword>
<dbReference type="Proteomes" id="UP000325440">
    <property type="component" value="Unassembled WGS sequence"/>
</dbReference>
<evidence type="ECO:0000256" key="1">
    <source>
        <dbReference type="ARBA" id="ARBA00023157"/>
    </source>
</evidence>
<protein>
    <submittedName>
        <fullName evidence="5">Peptidase S1, PA clan,Serine proteases, trypsin domain</fullName>
    </submittedName>
</protein>
<dbReference type="Pfam" id="PF00089">
    <property type="entry name" value="Trypsin"/>
    <property type="match status" value="1"/>
</dbReference>
<keyword evidence="3" id="KW-0732">Signal</keyword>
<feature type="chain" id="PRO_5022950145" evidence="3">
    <location>
        <begin position="24"/>
        <end position="443"/>
    </location>
</feature>
<dbReference type="OrthoDB" id="7840639at2759"/>
<feature type="signal peptide" evidence="3">
    <location>
        <begin position="1"/>
        <end position="23"/>
    </location>
</feature>
<feature type="region of interest" description="Disordered" evidence="2">
    <location>
        <begin position="414"/>
        <end position="443"/>
    </location>
</feature>
<evidence type="ECO:0000259" key="4">
    <source>
        <dbReference type="PROSITE" id="PS50240"/>
    </source>
</evidence>
<gene>
    <name evidence="5" type="ORF">CINCED_3A018767</name>
</gene>
<keyword evidence="1" id="KW-1015">Disulfide bond</keyword>
<accession>A0A5E4NG46</accession>
<evidence type="ECO:0000256" key="3">
    <source>
        <dbReference type="SAM" id="SignalP"/>
    </source>
</evidence>
<dbReference type="InterPro" id="IPR043504">
    <property type="entry name" value="Peptidase_S1_PA_chymotrypsin"/>
</dbReference>
<reference evidence="5 6" key="1">
    <citation type="submission" date="2019-08" db="EMBL/GenBank/DDBJ databases">
        <authorList>
            <person name="Alioto T."/>
            <person name="Alioto T."/>
            <person name="Gomez Garrido J."/>
        </authorList>
    </citation>
    <scope>NUCLEOTIDE SEQUENCE [LARGE SCALE GENOMIC DNA]</scope>
</reference>
<dbReference type="GO" id="GO:0004252">
    <property type="term" value="F:serine-type endopeptidase activity"/>
    <property type="evidence" value="ECO:0007669"/>
    <property type="project" value="InterPro"/>
</dbReference>
<dbReference type="SUPFAM" id="SSF50494">
    <property type="entry name" value="Trypsin-like serine proteases"/>
    <property type="match status" value="1"/>
</dbReference>
<evidence type="ECO:0000256" key="2">
    <source>
        <dbReference type="SAM" id="MobiDB-lite"/>
    </source>
</evidence>
<evidence type="ECO:0000313" key="5">
    <source>
        <dbReference type="EMBL" id="VVC41335.1"/>
    </source>
</evidence>
<dbReference type="InterPro" id="IPR009003">
    <property type="entry name" value="Peptidase_S1_PA"/>
</dbReference>
<keyword evidence="6" id="KW-1185">Reference proteome</keyword>
<feature type="region of interest" description="Disordered" evidence="2">
    <location>
        <begin position="286"/>
        <end position="314"/>
    </location>
</feature>
<dbReference type="AlphaFoldDB" id="A0A5E4NG46"/>
<name>A0A5E4NG46_9HEMI</name>
<dbReference type="PROSITE" id="PS50240">
    <property type="entry name" value="TRYPSIN_DOM"/>
    <property type="match status" value="1"/>
</dbReference>
<dbReference type="SMART" id="SM00020">
    <property type="entry name" value="Tryp_SPc"/>
    <property type="match status" value="1"/>
</dbReference>
<organism evidence="5 6">
    <name type="scientific">Cinara cedri</name>
    <dbReference type="NCBI Taxonomy" id="506608"/>
    <lineage>
        <taxon>Eukaryota</taxon>
        <taxon>Metazoa</taxon>
        <taxon>Ecdysozoa</taxon>
        <taxon>Arthropoda</taxon>
        <taxon>Hexapoda</taxon>
        <taxon>Insecta</taxon>
        <taxon>Pterygota</taxon>
        <taxon>Neoptera</taxon>
        <taxon>Paraneoptera</taxon>
        <taxon>Hemiptera</taxon>
        <taxon>Sternorrhyncha</taxon>
        <taxon>Aphidomorpha</taxon>
        <taxon>Aphidoidea</taxon>
        <taxon>Aphididae</taxon>
        <taxon>Lachninae</taxon>
        <taxon>Cinara</taxon>
    </lineage>
</organism>
<dbReference type="Gene3D" id="2.40.10.10">
    <property type="entry name" value="Trypsin-like serine proteases"/>
    <property type="match status" value="1"/>
</dbReference>
<evidence type="ECO:0000313" key="6">
    <source>
        <dbReference type="Proteomes" id="UP000325440"/>
    </source>
</evidence>
<feature type="domain" description="Peptidase S1" evidence="4">
    <location>
        <begin position="40"/>
        <end position="268"/>
    </location>
</feature>
<dbReference type="GO" id="GO:0006508">
    <property type="term" value="P:proteolysis"/>
    <property type="evidence" value="ECO:0007669"/>
    <property type="project" value="UniProtKB-KW"/>
</dbReference>
<keyword evidence="5" id="KW-0378">Hydrolase</keyword>
<dbReference type="PANTHER" id="PTHR24252:SF7">
    <property type="entry name" value="HYALIN"/>
    <property type="match status" value="1"/>
</dbReference>